<proteinExistence type="predicted"/>
<evidence type="ECO:0000313" key="4">
    <source>
        <dbReference type="EMBL" id="RUQ82001.1"/>
    </source>
</evidence>
<evidence type="ECO:0000259" key="2">
    <source>
        <dbReference type="Pfam" id="PF06724"/>
    </source>
</evidence>
<feature type="transmembrane region" description="Helical" evidence="1">
    <location>
        <begin position="216"/>
        <end position="237"/>
    </location>
</feature>
<keyword evidence="1" id="KW-1133">Transmembrane helix</keyword>
<dbReference type="RefSeq" id="WP_106562282.1">
    <property type="nucleotide sequence ID" value="NZ_PYAU01000001.1"/>
</dbReference>
<name>A0A2P8GSZ6_9MICO</name>
<keyword evidence="6" id="KW-1185">Reference proteome</keyword>
<evidence type="ECO:0000313" key="6">
    <source>
        <dbReference type="Proteomes" id="UP000268291"/>
    </source>
</evidence>
<evidence type="ECO:0000313" key="5">
    <source>
        <dbReference type="Proteomes" id="UP000241203"/>
    </source>
</evidence>
<dbReference type="Proteomes" id="UP000268291">
    <property type="component" value="Unassembled WGS sequence"/>
</dbReference>
<dbReference type="EMBL" id="PYAU01000001">
    <property type="protein sequence ID" value="PSL37096.1"/>
    <property type="molecule type" value="Genomic_DNA"/>
</dbReference>
<sequence>MGLVANGLVHVLIGGIAVGVAFGAGGDAGQSGVLNAIATTPGGFLVLWVAAIGLWGLAIFQLTDAAWVGTRDPAKIAYRRTKALGKSLGFAGIGLLAAFIALGGRSDGDSTAQRFSEWALDSPVGGAILVITALLIGALGVGFGLRGVNRTFREDLSTPSGALGAAVTVVGVVGHVAKGISFLLVGGLLLSAAIVADPQRAGGLDGALSAVRDRPYGPALLLVIAVGLIAFGVYLGARARYLRR</sequence>
<dbReference type="Proteomes" id="UP000241203">
    <property type="component" value="Unassembled WGS sequence"/>
</dbReference>
<dbReference type="Pfam" id="PF06724">
    <property type="entry name" value="DUF1206"/>
    <property type="match status" value="3"/>
</dbReference>
<feature type="transmembrane region" description="Helical" evidence="1">
    <location>
        <begin position="166"/>
        <end position="196"/>
    </location>
</feature>
<feature type="domain" description="DUF1206" evidence="2">
    <location>
        <begin position="2"/>
        <end position="67"/>
    </location>
</feature>
<comment type="caution">
    <text evidence="3">The sequence shown here is derived from an EMBL/GenBank/DDBJ whole genome shotgun (WGS) entry which is preliminary data.</text>
</comment>
<accession>A0A2P8GSZ6</accession>
<feature type="transmembrane region" description="Helical" evidence="1">
    <location>
        <begin position="45"/>
        <end position="62"/>
    </location>
</feature>
<reference evidence="4 6" key="2">
    <citation type="submission" date="2018-12" db="EMBL/GenBank/DDBJ databases">
        <authorList>
            <person name="hu s."/>
            <person name="Xu Y."/>
            <person name="Xu B."/>
            <person name="Li F."/>
        </authorList>
    </citation>
    <scope>NUCLEOTIDE SEQUENCE [LARGE SCALE GENOMIC DNA]</scope>
    <source>
        <strain evidence="4 6">KSW2-17</strain>
    </source>
</reference>
<dbReference type="InterPro" id="IPR009597">
    <property type="entry name" value="DUF1206"/>
</dbReference>
<dbReference type="OrthoDB" id="4552598at2"/>
<dbReference type="AlphaFoldDB" id="A0A2P8GSZ6"/>
<reference evidence="3 5" key="1">
    <citation type="submission" date="2018-03" db="EMBL/GenBank/DDBJ databases">
        <title>Genomic Encyclopedia of Archaeal and Bacterial Type Strains, Phase II (KMG-II): from individual species to whole genera.</title>
        <authorList>
            <person name="Goeker M."/>
        </authorList>
    </citation>
    <scope>NUCLEOTIDE SEQUENCE [LARGE SCALE GENOMIC DNA]</scope>
    <source>
        <strain evidence="3 5">DSM 21548</strain>
    </source>
</reference>
<feature type="domain" description="DUF1206" evidence="2">
    <location>
        <begin position="173"/>
        <end position="241"/>
    </location>
</feature>
<keyword evidence="1" id="KW-0812">Transmembrane</keyword>
<evidence type="ECO:0000256" key="1">
    <source>
        <dbReference type="SAM" id="Phobius"/>
    </source>
</evidence>
<feature type="transmembrane region" description="Helical" evidence="1">
    <location>
        <begin position="124"/>
        <end position="145"/>
    </location>
</feature>
<feature type="domain" description="DUF1206" evidence="2">
    <location>
        <begin position="84"/>
        <end position="149"/>
    </location>
</feature>
<evidence type="ECO:0000313" key="3">
    <source>
        <dbReference type="EMBL" id="PSL37096.1"/>
    </source>
</evidence>
<gene>
    <name evidence="3" type="ORF">CLV49_0702</name>
    <name evidence="4" type="ORF">ELQ93_17085</name>
</gene>
<protein>
    <submittedName>
        <fullName evidence="4">DUF1206 domain-containing protein</fullName>
    </submittedName>
    <submittedName>
        <fullName evidence="3">Uncharacterized protein DUF1206</fullName>
    </submittedName>
</protein>
<feature type="transmembrane region" description="Helical" evidence="1">
    <location>
        <begin position="7"/>
        <end position="25"/>
    </location>
</feature>
<organism evidence="3 5">
    <name type="scientific">Labedella gwakjiensis</name>
    <dbReference type="NCBI Taxonomy" id="390269"/>
    <lineage>
        <taxon>Bacteria</taxon>
        <taxon>Bacillati</taxon>
        <taxon>Actinomycetota</taxon>
        <taxon>Actinomycetes</taxon>
        <taxon>Micrococcales</taxon>
        <taxon>Microbacteriaceae</taxon>
        <taxon>Labedella</taxon>
    </lineage>
</organism>
<dbReference type="EMBL" id="RZGY01000004">
    <property type="protein sequence ID" value="RUQ82001.1"/>
    <property type="molecule type" value="Genomic_DNA"/>
</dbReference>
<keyword evidence="1" id="KW-0472">Membrane</keyword>
<feature type="transmembrane region" description="Helical" evidence="1">
    <location>
        <begin position="83"/>
        <end position="104"/>
    </location>
</feature>